<keyword evidence="3 11" id="KW-0808">Transferase</keyword>
<dbReference type="NCBIfam" id="TIGR04265">
    <property type="entry name" value="bac_cardiolipin"/>
    <property type="match status" value="1"/>
</dbReference>
<dbReference type="PANTHER" id="PTHR21248:SF22">
    <property type="entry name" value="PHOSPHOLIPASE D"/>
    <property type="match status" value="1"/>
</dbReference>
<dbReference type="Gene3D" id="3.30.870.10">
    <property type="entry name" value="Endonuclease Chain A"/>
    <property type="match status" value="2"/>
</dbReference>
<evidence type="ECO:0000256" key="1">
    <source>
        <dbReference type="ARBA" id="ARBA00004236"/>
    </source>
</evidence>
<evidence type="ECO:0000313" key="11">
    <source>
        <dbReference type="EMBL" id="QDT73498.1"/>
    </source>
</evidence>
<keyword evidence="7 9" id="KW-0472">Membrane</keyword>
<feature type="transmembrane region" description="Helical" evidence="9">
    <location>
        <begin position="28"/>
        <end position="51"/>
    </location>
</feature>
<dbReference type="EC" id="2.7.8.-" evidence="8"/>
<evidence type="ECO:0000313" key="12">
    <source>
        <dbReference type="Proteomes" id="UP000317909"/>
    </source>
</evidence>
<dbReference type="GO" id="GO:0005886">
    <property type="term" value="C:plasma membrane"/>
    <property type="evidence" value="ECO:0007669"/>
    <property type="project" value="UniProtKB-SubCell"/>
</dbReference>
<sequence>MSAWIFFLLEWAIRLAMLVVVPFRRTPAAAKGWLLLIFFEPFIGLLTYMLIGRAKLPRWQVQQLAELPKAMASVVERLASHPRVFHPQLSPPLSQAVKLAENLGQSPILGGNSLKMVVDYDALFTELVADIDQATRHVHLLFYIFSDDSATTPVIAALGRAAARGVRCRVLVDAYGSRSGLRALRRKLTTMGVIVHVMLPIRLWPWRKTRLDLRNHRKIAVIDGKIGYTGSQNLVCAEFKRGLAYEDLMVRVAGPVVLELQYIFASDWFLETGEILDGETEFPEPASAGQVAAQALPSGPAFPTQNNQRLLVALVHGAREQLVLTTPYFIPDEPLLQAMQTAVLRGVDVHLVVSRFGDHRLVLLAQESYYEELLEAGIQVHLYDKNFLHAKHMRVDESVAVIGTSNLDIRSFALNAELMLIVYDEGVTSELAAEQQRYFEHASLLDLATWEKRPLYKQLVQNLARLLSPLL</sequence>
<dbReference type="RefSeq" id="WP_145433079.1">
    <property type="nucleotide sequence ID" value="NZ_CP036339.1"/>
</dbReference>
<evidence type="ECO:0000256" key="7">
    <source>
        <dbReference type="ARBA" id="ARBA00023136"/>
    </source>
</evidence>
<evidence type="ECO:0000256" key="9">
    <source>
        <dbReference type="SAM" id="Phobius"/>
    </source>
</evidence>
<keyword evidence="6 9" id="KW-1133">Transmembrane helix</keyword>
<feature type="domain" description="PLD phosphodiesterase" evidence="10">
    <location>
        <begin position="384"/>
        <end position="411"/>
    </location>
</feature>
<dbReference type="EMBL" id="CP036339">
    <property type="protein sequence ID" value="QDT73498.1"/>
    <property type="molecule type" value="Genomic_DNA"/>
</dbReference>
<dbReference type="InterPro" id="IPR025202">
    <property type="entry name" value="PLD-like_dom"/>
</dbReference>
<dbReference type="GO" id="GO:0008808">
    <property type="term" value="F:cardiolipin synthase activity"/>
    <property type="evidence" value="ECO:0007669"/>
    <property type="project" value="UniProtKB-UniRule"/>
</dbReference>
<proteinExistence type="predicted"/>
<dbReference type="InterPro" id="IPR022924">
    <property type="entry name" value="Cardiolipin_synthase"/>
</dbReference>
<protein>
    <recommendedName>
        <fullName evidence="8">Cardiolipin synthase</fullName>
        <ecNumber evidence="8">2.7.8.-</ecNumber>
    </recommendedName>
</protein>
<evidence type="ECO:0000259" key="10">
    <source>
        <dbReference type="PROSITE" id="PS50035"/>
    </source>
</evidence>
<comment type="subcellular location">
    <subcellularLocation>
        <location evidence="1">Cell membrane</location>
    </subcellularLocation>
</comment>
<dbReference type="CDD" id="cd09158">
    <property type="entry name" value="PLDc_EcCLS_like_2"/>
    <property type="match status" value="1"/>
</dbReference>
<keyword evidence="12" id="KW-1185">Reference proteome</keyword>
<dbReference type="PANTHER" id="PTHR21248">
    <property type="entry name" value="CARDIOLIPIN SYNTHASE"/>
    <property type="match status" value="1"/>
</dbReference>
<dbReference type="Proteomes" id="UP000317909">
    <property type="component" value="Chromosome"/>
</dbReference>
<dbReference type="KEGG" id="llh:I41_26870"/>
<dbReference type="Pfam" id="PF13091">
    <property type="entry name" value="PLDc_2"/>
    <property type="match status" value="2"/>
</dbReference>
<evidence type="ECO:0000256" key="2">
    <source>
        <dbReference type="ARBA" id="ARBA00022475"/>
    </source>
</evidence>
<dbReference type="SMART" id="SM00155">
    <property type="entry name" value="PLDc"/>
    <property type="match status" value="2"/>
</dbReference>
<gene>
    <name evidence="11" type="primary">cls_1</name>
    <name evidence="11" type="ORF">I41_26870</name>
</gene>
<evidence type="ECO:0000256" key="5">
    <source>
        <dbReference type="ARBA" id="ARBA00022737"/>
    </source>
</evidence>
<evidence type="ECO:0000256" key="4">
    <source>
        <dbReference type="ARBA" id="ARBA00022692"/>
    </source>
</evidence>
<dbReference type="InterPro" id="IPR001736">
    <property type="entry name" value="PLipase_D/transphosphatidylase"/>
</dbReference>
<dbReference type="PROSITE" id="PS50035">
    <property type="entry name" value="PLD"/>
    <property type="match status" value="2"/>
</dbReference>
<evidence type="ECO:0000256" key="3">
    <source>
        <dbReference type="ARBA" id="ARBA00022679"/>
    </source>
</evidence>
<reference evidence="11 12" key="1">
    <citation type="submission" date="2019-02" db="EMBL/GenBank/DDBJ databases">
        <title>Deep-cultivation of Planctomycetes and their phenomic and genomic characterization uncovers novel biology.</title>
        <authorList>
            <person name="Wiegand S."/>
            <person name="Jogler M."/>
            <person name="Boedeker C."/>
            <person name="Pinto D."/>
            <person name="Vollmers J."/>
            <person name="Rivas-Marin E."/>
            <person name="Kohn T."/>
            <person name="Peeters S.H."/>
            <person name="Heuer A."/>
            <person name="Rast P."/>
            <person name="Oberbeckmann S."/>
            <person name="Bunk B."/>
            <person name="Jeske O."/>
            <person name="Meyerdierks A."/>
            <person name="Storesund J.E."/>
            <person name="Kallscheuer N."/>
            <person name="Luecker S."/>
            <person name="Lage O.M."/>
            <person name="Pohl T."/>
            <person name="Merkel B.J."/>
            <person name="Hornburger P."/>
            <person name="Mueller R.-W."/>
            <person name="Bruemmer F."/>
            <person name="Labrenz M."/>
            <person name="Spormann A.M."/>
            <person name="Op den Camp H."/>
            <person name="Overmann J."/>
            <person name="Amann R."/>
            <person name="Jetten M.S.M."/>
            <person name="Mascher T."/>
            <person name="Medema M.H."/>
            <person name="Devos D.P."/>
            <person name="Kaster A.-K."/>
            <person name="Ovreas L."/>
            <person name="Rohde M."/>
            <person name="Galperin M.Y."/>
            <person name="Jogler C."/>
        </authorList>
    </citation>
    <scope>NUCLEOTIDE SEQUENCE [LARGE SCALE GENOMIC DNA]</scope>
    <source>
        <strain evidence="11 12">I41</strain>
    </source>
</reference>
<feature type="domain" description="PLD phosphodiesterase" evidence="10">
    <location>
        <begin position="211"/>
        <end position="234"/>
    </location>
</feature>
<accession>A0A517TYQ1</accession>
<keyword evidence="2" id="KW-1003">Cell membrane</keyword>
<dbReference type="AlphaFoldDB" id="A0A517TYQ1"/>
<dbReference type="SUPFAM" id="SSF56024">
    <property type="entry name" value="Phospholipase D/nuclease"/>
    <property type="match status" value="2"/>
</dbReference>
<dbReference type="GO" id="GO:0032049">
    <property type="term" value="P:cardiolipin biosynthetic process"/>
    <property type="evidence" value="ECO:0007669"/>
    <property type="project" value="UniProtKB-UniRule"/>
</dbReference>
<name>A0A517TYQ1_9BACT</name>
<dbReference type="OrthoDB" id="9762009at2"/>
<keyword evidence="5" id="KW-0677">Repeat</keyword>
<keyword evidence="4 9" id="KW-0812">Transmembrane</keyword>
<evidence type="ECO:0000256" key="8">
    <source>
        <dbReference type="NCBIfam" id="TIGR04265"/>
    </source>
</evidence>
<evidence type="ECO:0000256" key="6">
    <source>
        <dbReference type="ARBA" id="ARBA00022989"/>
    </source>
</evidence>
<organism evidence="11 12">
    <name type="scientific">Lacipirellula limnantheis</name>
    <dbReference type="NCBI Taxonomy" id="2528024"/>
    <lineage>
        <taxon>Bacteria</taxon>
        <taxon>Pseudomonadati</taxon>
        <taxon>Planctomycetota</taxon>
        <taxon>Planctomycetia</taxon>
        <taxon>Pirellulales</taxon>
        <taxon>Lacipirellulaceae</taxon>
        <taxon>Lacipirellula</taxon>
    </lineage>
</organism>